<protein>
    <submittedName>
        <fullName evidence="2">Tripartite tricarboxylate transporter family receptor</fullName>
    </submittedName>
</protein>
<comment type="caution">
    <text evidence="2">The sequence shown here is derived from an EMBL/GenBank/DDBJ whole genome shotgun (WGS) entry which is preliminary data.</text>
</comment>
<dbReference type="AlphaFoldDB" id="A0A4R3VGW4"/>
<dbReference type="Proteomes" id="UP000294692">
    <property type="component" value="Unassembled WGS sequence"/>
</dbReference>
<reference evidence="2 3" key="1">
    <citation type="submission" date="2019-03" db="EMBL/GenBank/DDBJ databases">
        <title>Genomic Encyclopedia of Type Strains, Phase IV (KMG-IV): sequencing the most valuable type-strain genomes for metagenomic binning, comparative biology and taxonomic classification.</title>
        <authorList>
            <person name="Goeker M."/>
        </authorList>
    </citation>
    <scope>NUCLEOTIDE SEQUENCE [LARGE SCALE GENOMIC DNA]</scope>
    <source>
        <strain evidence="2 3">DSM 100048</strain>
    </source>
</reference>
<evidence type="ECO:0000256" key="1">
    <source>
        <dbReference type="ARBA" id="ARBA00006987"/>
    </source>
</evidence>
<keyword evidence="3" id="KW-1185">Reference proteome</keyword>
<keyword evidence="2" id="KW-0675">Receptor</keyword>
<accession>A0A4R3VGW4</accession>
<organism evidence="2 3">
    <name type="scientific">Paracandidimonas soli</name>
    <dbReference type="NCBI Taxonomy" id="1917182"/>
    <lineage>
        <taxon>Bacteria</taxon>
        <taxon>Pseudomonadati</taxon>
        <taxon>Pseudomonadota</taxon>
        <taxon>Betaproteobacteria</taxon>
        <taxon>Burkholderiales</taxon>
        <taxon>Alcaligenaceae</taxon>
        <taxon>Paracandidimonas</taxon>
    </lineage>
</organism>
<proteinExistence type="inferred from homology"/>
<evidence type="ECO:0000313" key="2">
    <source>
        <dbReference type="EMBL" id="TCV02988.1"/>
    </source>
</evidence>
<gene>
    <name evidence="2" type="ORF">EV686_101450</name>
</gene>
<name>A0A4R3VGW4_9BURK</name>
<dbReference type="EMBL" id="SMBX01000001">
    <property type="protein sequence ID" value="TCV02988.1"/>
    <property type="molecule type" value="Genomic_DNA"/>
</dbReference>
<comment type="similarity">
    <text evidence="1">Belongs to the UPF0065 (bug) family.</text>
</comment>
<sequence>MAWGWRIPICAVAASMNHIPYKGASQAVTDLMGGQVDSSFATLASV</sequence>
<dbReference type="InterPro" id="IPR005064">
    <property type="entry name" value="BUG"/>
</dbReference>
<dbReference type="Pfam" id="PF03401">
    <property type="entry name" value="TctC"/>
    <property type="match status" value="1"/>
</dbReference>
<dbReference type="Gene3D" id="3.40.190.10">
    <property type="entry name" value="Periplasmic binding protein-like II"/>
    <property type="match status" value="1"/>
</dbReference>
<evidence type="ECO:0000313" key="3">
    <source>
        <dbReference type="Proteomes" id="UP000294692"/>
    </source>
</evidence>